<gene>
    <name evidence="13" type="primary">fer</name>
    <name evidence="13" type="ORF">ERS852540_02045</name>
    <name evidence="14" type="ORF">PNE09_09545</name>
</gene>
<dbReference type="EMBL" id="CZBY01000018">
    <property type="protein sequence ID" value="CUQ90063.1"/>
    <property type="molecule type" value="Genomic_DNA"/>
</dbReference>
<evidence type="ECO:0000256" key="6">
    <source>
        <dbReference type="ARBA" id="ARBA00022723"/>
    </source>
</evidence>
<dbReference type="AlphaFoldDB" id="A0A174ZRQ0"/>
<dbReference type="Proteomes" id="UP000095662">
    <property type="component" value="Unassembled WGS sequence"/>
</dbReference>
<dbReference type="Proteomes" id="UP001210809">
    <property type="component" value="Unassembled WGS sequence"/>
</dbReference>
<evidence type="ECO:0000256" key="3">
    <source>
        <dbReference type="ARBA" id="ARBA00013529"/>
    </source>
</evidence>
<evidence type="ECO:0000256" key="4">
    <source>
        <dbReference type="ARBA" id="ARBA00022448"/>
    </source>
</evidence>
<comment type="function">
    <text evidence="2 11">Ferredoxins are iron-sulfur proteins that transfer electrons in a wide variety of metabolic reactions.</text>
</comment>
<dbReference type="PANTHER" id="PTHR24960">
    <property type="entry name" value="PHOTOSYSTEM I IRON-SULFUR CENTER-RELATED"/>
    <property type="match status" value="1"/>
</dbReference>
<dbReference type="InterPro" id="IPR017896">
    <property type="entry name" value="4Fe4S_Fe-S-bd"/>
</dbReference>
<evidence type="ECO:0000256" key="2">
    <source>
        <dbReference type="ARBA" id="ARBA00003532"/>
    </source>
</evidence>
<dbReference type="OrthoDB" id="9803397at2"/>
<comment type="cofactor">
    <cofactor evidence="1 11">
        <name>[4Fe-4S] cluster</name>
        <dbReference type="ChEBI" id="CHEBI:49883"/>
    </cofactor>
</comment>
<evidence type="ECO:0000256" key="1">
    <source>
        <dbReference type="ARBA" id="ARBA00001966"/>
    </source>
</evidence>
<keyword evidence="8 11" id="KW-0249">Electron transport</keyword>
<dbReference type="GO" id="GO:0009055">
    <property type="term" value="F:electron transfer activity"/>
    <property type="evidence" value="ECO:0007669"/>
    <property type="project" value="UniProtKB-UniRule"/>
</dbReference>
<dbReference type="GO" id="GO:0046872">
    <property type="term" value="F:metal ion binding"/>
    <property type="evidence" value="ECO:0007669"/>
    <property type="project" value="UniProtKB-UniRule"/>
</dbReference>
<feature type="domain" description="4Fe-4S ferredoxin-type" evidence="12">
    <location>
        <begin position="29"/>
        <end position="56"/>
    </location>
</feature>
<keyword evidence="6 11" id="KW-0479">Metal-binding</keyword>
<dbReference type="Pfam" id="PF12838">
    <property type="entry name" value="Fer4_7"/>
    <property type="match status" value="1"/>
</dbReference>
<evidence type="ECO:0000313" key="14">
    <source>
        <dbReference type="EMBL" id="MDB8004307.1"/>
    </source>
</evidence>
<dbReference type="PANTHER" id="PTHR24960:SF79">
    <property type="entry name" value="PHOTOSYSTEM I IRON-SULFUR CENTER"/>
    <property type="match status" value="1"/>
</dbReference>
<feature type="domain" description="4Fe-4S ferredoxin-type" evidence="12">
    <location>
        <begin position="1"/>
        <end position="28"/>
    </location>
</feature>
<dbReference type="PROSITE" id="PS51379">
    <property type="entry name" value="4FE4S_FER_2"/>
    <property type="match status" value="2"/>
</dbReference>
<keyword evidence="4 11" id="KW-0813">Transport</keyword>
<dbReference type="InterPro" id="IPR000813">
    <property type="entry name" value="7Fe_ferredoxin"/>
</dbReference>
<reference evidence="14" key="2">
    <citation type="submission" date="2023-01" db="EMBL/GenBank/DDBJ databases">
        <title>Human gut microbiome strain richness.</title>
        <authorList>
            <person name="Chen-Liaw A."/>
        </authorList>
    </citation>
    <scope>NUCLEOTIDE SEQUENCE</scope>
    <source>
        <strain evidence="14">1001283st1_G1_1001283B150217_161031</strain>
    </source>
</reference>
<keyword evidence="9 11" id="KW-0408">Iron</keyword>
<evidence type="ECO:0000256" key="8">
    <source>
        <dbReference type="ARBA" id="ARBA00022982"/>
    </source>
</evidence>
<dbReference type="GO" id="GO:0005737">
    <property type="term" value="C:cytoplasm"/>
    <property type="evidence" value="ECO:0007669"/>
    <property type="project" value="TreeGrafter"/>
</dbReference>
<evidence type="ECO:0000313" key="15">
    <source>
        <dbReference type="Proteomes" id="UP000095662"/>
    </source>
</evidence>
<proteinExistence type="predicted"/>
<dbReference type="EMBL" id="JAQLXW010000013">
    <property type="protein sequence ID" value="MDB8004307.1"/>
    <property type="molecule type" value="Genomic_DNA"/>
</dbReference>
<dbReference type="SUPFAM" id="SSF54862">
    <property type="entry name" value="4Fe-4S ferredoxins"/>
    <property type="match status" value="1"/>
</dbReference>
<organism evidence="13 15">
    <name type="scientific">[Eubacterium] siraeum</name>
    <dbReference type="NCBI Taxonomy" id="39492"/>
    <lineage>
        <taxon>Bacteria</taxon>
        <taxon>Bacillati</taxon>
        <taxon>Bacillota</taxon>
        <taxon>Clostridia</taxon>
        <taxon>Eubacteriales</taxon>
        <taxon>Oscillospiraceae</taxon>
        <taxon>Oscillospiraceae incertae sedis</taxon>
    </lineage>
</organism>
<protein>
    <recommendedName>
        <fullName evidence="3 11">Ferredoxin</fullName>
    </recommendedName>
</protein>
<sequence length="56" mass="5519">MAYKISDDCISCGACAAQCPVEAISEGDGKYVIDADTCVSCGACAGVCPVGAPAEE</sequence>
<evidence type="ECO:0000256" key="9">
    <source>
        <dbReference type="ARBA" id="ARBA00023004"/>
    </source>
</evidence>
<dbReference type="GO" id="GO:0051539">
    <property type="term" value="F:4 iron, 4 sulfur cluster binding"/>
    <property type="evidence" value="ECO:0007669"/>
    <property type="project" value="UniProtKB-UniRule"/>
</dbReference>
<dbReference type="InterPro" id="IPR017900">
    <property type="entry name" value="4Fe4S_Fe_S_CS"/>
</dbReference>
<keyword evidence="10 11" id="KW-0411">Iron-sulfur</keyword>
<evidence type="ECO:0000256" key="7">
    <source>
        <dbReference type="ARBA" id="ARBA00022737"/>
    </source>
</evidence>
<evidence type="ECO:0000256" key="10">
    <source>
        <dbReference type="ARBA" id="ARBA00023014"/>
    </source>
</evidence>
<evidence type="ECO:0000313" key="13">
    <source>
        <dbReference type="EMBL" id="CUQ90063.1"/>
    </source>
</evidence>
<evidence type="ECO:0000259" key="12">
    <source>
        <dbReference type="PROSITE" id="PS51379"/>
    </source>
</evidence>
<dbReference type="InterPro" id="IPR050157">
    <property type="entry name" value="PSI_iron-sulfur_center"/>
</dbReference>
<dbReference type="PRINTS" id="PR00354">
    <property type="entry name" value="7FE8SFRDOXIN"/>
</dbReference>
<name>A0A174ZRQ0_9FIRM</name>
<dbReference type="STRING" id="39492.ERS852540_02045"/>
<dbReference type="Gene3D" id="3.30.70.20">
    <property type="match status" value="1"/>
</dbReference>
<accession>A0A174ZRQ0</accession>
<evidence type="ECO:0000256" key="11">
    <source>
        <dbReference type="RuleBase" id="RU365098"/>
    </source>
</evidence>
<dbReference type="FunFam" id="3.30.70.20:FF:000045">
    <property type="entry name" value="Ferredoxin, 4Fe-4S"/>
    <property type="match status" value="1"/>
</dbReference>
<reference evidence="13 15" key="1">
    <citation type="submission" date="2015-09" db="EMBL/GenBank/DDBJ databases">
        <authorList>
            <consortium name="Pathogen Informatics"/>
        </authorList>
    </citation>
    <scope>NUCLEOTIDE SEQUENCE [LARGE SCALE GENOMIC DNA]</scope>
    <source>
        <strain evidence="13 15">2789STDY5834928</strain>
    </source>
</reference>
<dbReference type="PROSITE" id="PS00198">
    <property type="entry name" value="4FE4S_FER_1"/>
    <property type="match status" value="2"/>
</dbReference>
<keyword evidence="7" id="KW-0677">Repeat</keyword>
<evidence type="ECO:0000256" key="5">
    <source>
        <dbReference type="ARBA" id="ARBA00022485"/>
    </source>
</evidence>
<keyword evidence="5 11" id="KW-0004">4Fe-4S</keyword>